<feature type="signal peptide" evidence="1">
    <location>
        <begin position="1"/>
        <end position="22"/>
    </location>
</feature>
<dbReference type="OrthoDB" id="145213at2"/>
<reference evidence="2 3" key="1">
    <citation type="submission" date="2018-06" db="EMBL/GenBank/DDBJ databases">
        <title>Nitrincola tibetense sp. nov., isolated from Lake XuguoCo on Tibetan Plateau.</title>
        <authorList>
            <person name="Xing P."/>
        </authorList>
    </citation>
    <scope>NUCLEOTIDE SEQUENCE [LARGE SCALE GENOMIC DNA]</scope>
    <source>
        <strain evidence="3">xg18</strain>
    </source>
</reference>
<dbReference type="Pfam" id="PF10282">
    <property type="entry name" value="Lactonase"/>
    <property type="match status" value="1"/>
</dbReference>
<evidence type="ECO:0000313" key="3">
    <source>
        <dbReference type="Proteomes" id="UP000250744"/>
    </source>
</evidence>
<dbReference type="PANTHER" id="PTHR47197">
    <property type="entry name" value="PROTEIN NIRF"/>
    <property type="match status" value="1"/>
</dbReference>
<proteinExistence type="predicted"/>
<dbReference type="InterPro" id="IPR011964">
    <property type="entry name" value="YVTN_b-propeller_repeat"/>
</dbReference>
<dbReference type="RefSeq" id="WP_112158949.1">
    <property type="nucleotide sequence ID" value="NZ_QKRX01000005.1"/>
</dbReference>
<dbReference type="InterPro" id="IPR011045">
    <property type="entry name" value="N2O_reductase_N"/>
</dbReference>
<dbReference type="InterPro" id="IPR051200">
    <property type="entry name" value="Host-pathogen_enzymatic-act"/>
</dbReference>
<evidence type="ECO:0000256" key="1">
    <source>
        <dbReference type="SAM" id="SignalP"/>
    </source>
</evidence>
<dbReference type="InterPro" id="IPR019405">
    <property type="entry name" value="Lactonase_7-beta_prop"/>
</dbReference>
<dbReference type="NCBIfam" id="TIGR02276">
    <property type="entry name" value="beta_rpt_yvtn"/>
    <property type="match status" value="2"/>
</dbReference>
<name>A0A364NMH2_9GAMM</name>
<dbReference type="Proteomes" id="UP000250744">
    <property type="component" value="Unassembled WGS sequence"/>
</dbReference>
<evidence type="ECO:0008006" key="4">
    <source>
        <dbReference type="Google" id="ProtNLM"/>
    </source>
</evidence>
<dbReference type="PANTHER" id="PTHR47197:SF3">
    <property type="entry name" value="DIHYDRO-HEME D1 DEHYDROGENASE"/>
    <property type="match status" value="1"/>
</dbReference>
<dbReference type="SUPFAM" id="SSF50974">
    <property type="entry name" value="Nitrous oxide reductase, N-terminal domain"/>
    <property type="match status" value="1"/>
</dbReference>
<dbReference type="AlphaFoldDB" id="A0A364NMH2"/>
<dbReference type="NCBIfam" id="TIGR03866">
    <property type="entry name" value="PQQ_ABC_repeats"/>
    <property type="match status" value="1"/>
</dbReference>
<sequence length="322" mass="35945">MFKKRLLTGLIAGALFSTPLFAGTAFISNERDNTISVIDTNSWEVVKTFDVGMRPRGILLSSDYSKLYICASDSDRVEIYDAKTFEFITDLPSGDDPEQFALHPNDRLLFIANEDDDIVSVVDTETHQVLAQIEVGIEPEGMGVSPDGKWAVNTSETTNMLHWIDTETLELVDNTVIDQRPRHVEFTHDSQRLWASAEIGGTVTIYDVDSRDEIHKINFEIKGVHPDRIQPVGIQLTQDGRYAFVALGPANHVAMIDQQTYEVLEYFLVGRRVWGVGLTPDDKYVISTNGVSGDVSVIDVEKREVIKTLKVGRYPWGVVAAP</sequence>
<dbReference type="Pfam" id="PF02239">
    <property type="entry name" value="Cytochrom_D1"/>
    <property type="match status" value="1"/>
</dbReference>
<evidence type="ECO:0000313" key="2">
    <source>
        <dbReference type="EMBL" id="RAU18308.1"/>
    </source>
</evidence>
<dbReference type="InterPro" id="IPR015943">
    <property type="entry name" value="WD40/YVTN_repeat-like_dom_sf"/>
</dbReference>
<keyword evidence="3" id="KW-1185">Reference proteome</keyword>
<protein>
    <recommendedName>
        <fullName evidence="4">PQQ-dependent catabolism-associated beta-propeller protein</fullName>
    </recommendedName>
</protein>
<keyword evidence="1" id="KW-0732">Signal</keyword>
<dbReference type="Gene3D" id="2.130.10.10">
    <property type="entry name" value="YVTN repeat-like/Quinoprotein amine dehydrogenase"/>
    <property type="match status" value="2"/>
</dbReference>
<feature type="chain" id="PRO_5017032895" description="PQQ-dependent catabolism-associated beta-propeller protein" evidence="1">
    <location>
        <begin position="23"/>
        <end position="322"/>
    </location>
</feature>
<comment type="caution">
    <text evidence="2">The sequence shown here is derived from an EMBL/GenBank/DDBJ whole genome shotgun (WGS) entry which is preliminary data.</text>
</comment>
<dbReference type="InterPro" id="IPR022456">
    <property type="entry name" value="PQQ_b_propeller"/>
</dbReference>
<dbReference type="EMBL" id="QKRX01000005">
    <property type="protein sequence ID" value="RAU18308.1"/>
    <property type="molecule type" value="Genomic_DNA"/>
</dbReference>
<gene>
    <name evidence="2" type="ORF">DN062_08740</name>
</gene>
<organism evidence="2 3">
    <name type="scientific">Nitrincola tibetensis</name>
    <dbReference type="NCBI Taxonomy" id="2219697"/>
    <lineage>
        <taxon>Bacteria</taxon>
        <taxon>Pseudomonadati</taxon>
        <taxon>Pseudomonadota</taxon>
        <taxon>Gammaproteobacteria</taxon>
        <taxon>Oceanospirillales</taxon>
        <taxon>Oceanospirillaceae</taxon>
        <taxon>Nitrincola</taxon>
    </lineage>
</organism>
<accession>A0A364NMH2</accession>